<proteinExistence type="predicted"/>
<feature type="compositionally biased region" description="Polar residues" evidence="1">
    <location>
        <begin position="54"/>
        <end position="64"/>
    </location>
</feature>
<evidence type="ECO:0000313" key="3">
    <source>
        <dbReference type="Proteomes" id="UP000199391"/>
    </source>
</evidence>
<dbReference type="STRING" id="1035707.SAMN05216552_105212"/>
<evidence type="ECO:0000313" key="2">
    <source>
        <dbReference type="EMBL" id="SFV16454.1"/>
    </source>
</evidence>
<accession>A0A1I7M3D5</accession>
<reference evidence="3" key="1">
    <citation type="submission" date="2016-10" db="EMBL/GenBank/DDBJ databases">
        <authorList>
            <person name="Varghese N."/>
            <person name="Submissions S."/>
        </authorList>
    </citation>
    <scope>NUCLEOTIDE SEQUENCE [LARGE SCALE GENOMIC DNA]</scope>
    <source>
        <strain evidence="3">CGMCC 1.11014</strain>
    </source>
</reference>
<sequence>MGKTTNTNPERAADNTADNAGNRQGGNANDGRQYARNEQQLDSGNVAKGHPANNVITPQSQRNLDSVDRQADAATGVDAGSGGGTEPVARRATQAGQATHGGEAGTRGSGNEPISGAGKLADDRPGRDAPKGS</sequence>
<dbReference type="EMBL" id="FPBO01000052">
    <property type="protein sequence ID" value="SFV16454.1"/>
    <property type="molecule type" value="Genomic_DNA"/>
</dbReference>
<feature type="region of interest" description="Disordered" evidence="1">
    <location>
        <begin position="1"/>
        <end position="133"/>
    </location>
</feature>
<gene>
    <name evidence="2" type="ORF">SAMN05216552_105212</name>
</gene>
<feature type="compositionally biased region" description="Basic and acidic residues" evidence="1">
    <location>
        <begin position="120"/>
        <end position="133"/>
    </location>
</feature>
<evidence type="ECO:0000256" key="1">
    <source>
        <dbReference type="SAM" id="MobiDB-lite"/>
    </source>
</evidence>
<keyword evidence="3" id="KW-1185">Reference proteome</keyword>
<dbReference type="AlphaFoldDB" id="A0A1I7M3D5"/>
<dbReference type="OrthoDB" id="8757383at2"/>
<feature type="compositionally biased region" description="Polar residues" evidence="1">
    <location>
        <begin position="16"/>
        <end position="27"/>
    </location>
</feature>
<protein>
    <submittedName>
        <fullName evidence="2">Uncharacterized protein</fullName>
    </submittedName>
</protein>
<dbReference type="Proteomes" id="UP000199391">
    <property type="component" value="Unassembled WGS sequence"/>
</dbReference>
<name>A0A1I7M3D5_9BURK</name>
<dbReference type="RefSeq" id="WP_093560828.1">
    <property type="nucleotide sequence ID" value="NZ_FPBO01000052.1"/>
</dbReference>
<organism evidence="2 3">
    <name type="scientific">Pseudoduganella namucuonensis</name>
    <dbReference type="NCBI Taxonomy" id="1035707"/>
    <lineage>
        <taxon>Bacteria</taxon>
        <taxon>Pseudomonadati</taxon>
        <taxon>Pseudomonadota</taxon>
        <taxon>Betaproteobacteria</taxon>
        <taxon>Burkholderiales</taxon>
        <taxon>Oxalobacteraceae</taxon>
        <taxon>Telluria group</taxon>
        <taxon>Pseudoduganella</taxon>
    </lineage>
</organism>